<evidence type="ECO:0000256" key="1">
    <source>
        <dbReference type="SAM" id="MobiDB-lite"/>
    </source>
</evidence>
<keyword evidence="2" id="KW-0472">Membrane</keyword>
<dbReference type="EMBL" id="JBHRSU010000003">
    <property type="protein sequence ID" value="MFC3099894.1"/>
    <property type="molecule type" value="Genomic_DNA"/>
</dbReference>
<feature type="transmembrane region" description="Helical" evidence="2">
    <location>
        <begin position="12"/>
        <end position="33"/>
    </location>
</feature>
<dbReference type="RefSeq" id="WP_336918538.1">
    <property type="nucleotide sequence ID" value="NZ_JBANRN010000005.1"/>
</dbReference>
<dbReference type="Proteomes" id="UP001595378">
    <property type="component" value="Unassembled WGS sequence"/>
</dbReference>
<evidence type="ECO:0008006" key="5">
    <source>
        <dbReference type="Google" id="ProtNLM"/>
    </source>
</evidence>
<keyword evidence="2" id="KW-1133">Transmembrane helix</keyword>
<keyword evidence="4" id="KW-1185">Reference proteome</keyword>
<sequence length="1208" mass="126046">MTTGRRRLRLGPVAIGSALAGGAALVGGSLLWLGTADSPVPLREWNGPDGEDVAALGRKVLAQRVQPRPAPLPPPVIRAQPAASEARSANPLPARRIKAELAQSASDLALAQGQAGILGAALTLEAERRAATPPLLPGQPDAQPVPDMGAPSALMEAMAALPPLAPAPPVEPPATGEALAEVQPQLASAAERAVIGGEPPHREDVSAPLLSASPDTSLVAQADPPQRPAAIERQAYAAIPAPVPVTAPGTAPAPESEALDDAPVGLAPLPAPPTATPVAAPPAERATASAPAQTPALASTRVQPRGLAPGQPVFPAAEGAPLFSVQDELILQLRVAGVQASDTIIAYGTRAGLYLPLGEMAQILDLAIRVSDGGQFAGGWFLGEDRVIEIDLRQGTLTTSAGTVPLPQGVAQAFEGDLYLRSDFLASLLPIDIAPDLRAQAVLLTTREPFPFEERMRREALRAQLGQRGGNGTQAETFPREDTPWRALSVPMASMDLRGVSDSGKGTRAEGDLWLAGDVAFMTGQVFLGATTRDGLVAALVELGRRDADGDLLGPLGATEFQLGDVATPSLPLGLRGTAGRGGFITNLPLEQASVFDRIDLRGVLPDGYEVELYRNDILLGSTAQAVNGQYEFLEIPVDYGLNIFRLVFYGPQGQRREEVRRISVGDGRLSAGQLNYSFGMVQRGTNLLGVEGPDFRPGLRYGDWQATGELAYGLTSDFTAVASAAWYEDGVDQRWIASAGMRTGIGALAIRGDAGLSGGGGGRLGHGLGGGLGGPLLGGSFALTHFEYGGGFVDEVHSLDTAAMRRASEADFNTALQLGSQETGITLPLSARLRYAEYADGRTRLAAGLRGSARLEGLLVSNTLDYLRNAAPGGIGFSQLVGNFDLANIGRSDTQLRGSLGYRLLPDIALVQVGGNVAHRLDPRTLLSATAAYAVEAKDLALGLSAARSFDRFSLALDGQYAFRQRSYAVALRLGLSFGRDPLRRQFFVDRPGVATSGGVAAQAFHDRDGNGVFSSGDMALPDVDFAVFNATATTDAAGMARLTDLGHGQRVSVQIDPATLPDITMAPARRGIEIVPRAGRIHVAAFPVVELSEVEGTVSFTGGDGNRGVSGLRLQLRDALGEVAHTTRTERGGYYFFEQVRPGPYALVIDPAQAERLGICLASPQRLEVPATGTLIARDLAVATCAENPPQVADSLTASASVPAPR</sequence>
<feature type="region of interest" description="Disordered" evidence="1">
    <location>
        <begin position="246"/>
        <end position="304"/>
    </location>
</feature>
<gene>
    <name evidence="3" type="ORF">ACFODK_03205</name>
</gene>
<evidence type="ECO:0000313" key="4">
    <source>
        <dbReference type="Proteomes" id="UP001595378"/>
    </source>
</evidence>
<comment type="caution">
    <text evidence="3">The sequence shown here is derived from an EMBL/GenBank/DDBJ whole genome shotgun (WGS) entry which is preliminary data.</text>
</comment>
<evidence type="ECO:0000313" key="3">
    <source>
        <dbReference type="EMBL" id="MFC3099894.1"/>
    </source>
</evidence>
<dbReference type="SUPFAM" id="SSF49478">
    <property type="entry name" value="Cna protein B-type domain"/>
    <property type="match status" value="1"/>
</dbReference>
<protein>
    <recommendedName>
        <fullName evidence="5">SD-repeat containing protein B domain-containing protein</fullName>
    </recommendedName>
</protein>
<organism evidence="3 4">
    <name type="scientific">Alteraurantiacibacter lauratis</name>
    <dbReference type="NCBI Taxonomy" id="2054627"/>
    <lineage>
        <taxon>Bacteria</taxon>
        <taxon>Pseudomonadati</taxon>
        <taxon>Pseudomonadota</taxon>
        <taxon>Alphaproteobacteria</taxon>
        <taxon>Sphingomonadales</taxon>
        <taxon>Erythrobacteraceae</taxon>
        <taxon>Alteraurantiacibacter</taxon>
    </lineage>
</organism>
<accession>A0ABV7EAY8</accession>
<proteinExistence type="predicted"/>
<feature type="compositionally biased region" description="Low complexity" evidence="1">
    <location>
        <begin position="276"/>
        <end position="292"/>
    </location>
</feature>
<name>A0ABV7EAY8_9SPHN</name>
<reference evidence="4" key="1">
    <citation type="journal article" date="2019" name="Int. J. Syst. Evol. Microbiol.">
        <title>The Global Catalogue of Microorganisms (GCM) 10K type strain sequencing project: providing services to taxonomists for standard genome sequencing and annotation.</title>
        <authorList>
            <consortium name="The Broad Institute Genomics Platform"/>
            <consortium name="The Broad Institute Genome Sequencing Center for Infectious Disease"/>
            <person name="Wu L."/>
            <person name="Ma J."/>
        </authorList>
    </citation>
    <scope>NUCLEOTIDE SEQUENCE [LARGE SCALE GENOMIC DNA]</scope>
    <source>
        <strain evidence="4">KCTC 52606</strain>
    </source>
</reference>
<evidence type="ECO:0000256" key="2">
    <source>
        <dbReference type="SAM" id="Phobius"/>
    </source>
</evidence>
<keyword evidence="2" id="KW-0812">Transmembrane</keyword>